<dbReference type="GO" id="GO:0022857">
    <property type="term" value="F:transmembrane transporter activity"/>
    <property type="evidence" value="ECO:0007669"/>
    <property type="project" value="InterPro"/>
</dbReference>
<keyword evidence="9" id="KW-1185">Reference proteome</keyword>
<feature type="transmembrane region" description="Helical" evidence="7">
    <location>
        <begin position="193"/>
        <end position="212"/>
    </location>
</feature>
<feature type="transmembrane region" description="Helical" evidence="7">
    <location>
        <begin position="144"/>
        <end position="163"/>
    </location>
</feature>
<evidence type="ECO:0000256" key="5">
    <source>
        <dbReference type="ARBA" id="ARBA00023136"/>
    </source>
</evidence>
<feature type="region of interest" description="Disordered" evidence="6">
    <location>
        <begin position="353"/>
        <end position="382"/>
    </location>
</feature>
<dbReference type="Pfam" id="PF02653">
    <property type="entry name" value="BPD_transp_2"/>
    <property type="match status" value="1"/>
</dbReference>
<reference evidence="8 9" key="1">
    <citation type="journal article" date="2015" name="Genome Announc.">
        <title>Expanding the biotechnology potential of lactobacilli through comparative genomics of 213 strains and associated genera.</title>
        <authorList>
            <person name="Sun Z."/>
            <person name="Harris H.M."/>
            <person name="McCann A."/>
            <person name="Guo C."/>
            <person name="Argimon S."/>
            <person name="Zhang W."/>
            <person name="Yang X."/>
            <person name="Jeffery I.B."/>
            <person name="Cooney J.C."/>
            <person name="Kagawa T.F."/>
            <person name="Liu W."/>
            <person name="Song Y."/>
            <person name="Salvetti E."/>
            <person name="Wrobel A."/>
            <person name="Rasinkangas P."/>
            <person name="Parkhill J."/>
            <person name="Rea M.C."/>
            <person name="O'Sullivan O."/>
            <person name="Ritari J."/>
            <person name="Douillard F.P."/>
            <person name="Paul Ross R."/>
            <person name="Yang R."/>
            <person name="Briner A.E."/>
            <person name="Felis G.E."/>
            <person name="de Vos W.M."/>
            <person name="Barrangou R."/>
            <person name="Klaenhammer T.R."/>
            <person name="Caufield P.W."/>
            <person name="Cui Y."/>
            <person name="Zhang H."/>
            <person name="O'Toole P.W."/>
        </authorList>
    </citation>
    <scope>NUCLEOTIDE SEQUENCE [LARGE SCALE GENOMIC DNA]</scope>
    <source>
        <strain evidence="8 9">DSM 12744</strain>
    </source>
</reference>
<dbReference type="AlphaFoldDB" id="A0A0R1MXM6"/>
<keyword evidence="5 7" id="KW-0472">Membrane</keyword>
<dbReference type="CDD" id="cd06580">
    <property type="entry name" value="TM_PBP1_transp_TpRbsC_like"/>
    <property type="match status" value="1"/>
</dbReference>
<dbReference type="STRING" id="1423792.FD09_GL002457"/>
<comment type="caution">
    <text evidence="8">The sequence shown here is derived from an EMBL/GenBank/DDBJ whole genome shotgun (WGS) entry which is preliminary data.</text>
</comment>
<organism evidence="8 9">
    <name type="scientific">Schleiferilactobacillus perolens DSM 12744</name>
    <dbReference type="NCBI Taxonomy" id="1423792"/>
    <lineage>
        <taxon>Bacteria</taxon>
        <taxon>Bacillati</taxon>
        <taxon>Bacillota</taxon>
        <taxon>Bacilli</taxon>
        <taxon>Lactobacillales</taxon>
        <taxon>Lactobacillaceae</taxon>
        <taxon>Schleiferilactobacillus</taxon>
    </lineage>
</organism>
<feature type="transmembrane region" description="Helical" evidence="7">
    <location>
        <begin position="295"/>
        <end position="316"/>
    </location>
</feature>
<evidence type="ECO:0000313" key="9">
    <source>
        <dbReference type="Proteomes" id="UP000051330"/>
    </source>
</evidence>
<keyword evidence="4 7" id="KW-1133">Transmembrane helix</keyword>
<dbReference type="RefSeq" id="WP_083487638.1">
    <property type="nucleotide sequence ID" value="NZ_AZEC01000005.1"/>
</dbReference>
<evidence type="ECO:0000256" key="7">
    <source>
        <dbReference type="SAM" id="Phobius"/>
    </source>
</evidence>
<evidence type="ECO:0000256" key="3">
    <source>
        <dbReference type="ARBA" id="ARBA00022692"/>
    </source>
</evidence>
<feature type="transmembrane region" description="Helical" evidence="7">
    <location>
        <begin position="79"/>
        <end position="102"/>
    </location>
</feature>
<protein>
    <submittedName>
        <fullName evidence="8">ABC transporter, permease protein</fullName>
    </submittedName>
</protein>
<accession>A0A0R1MXM6</accession>
<feature type="transmembrane region" description="Helical" evidence="7">
    <location>
        <begin position="12"/>
        <end position="34"/>
    </location>
</feature>
<dbReference type="PANTHER" id="PTHR47089:SF1">
    <property type="entry name" value="GUANOSINE ABC TRANSPORTER PERMEASE PROTEIN NUPP"/>
    <property type="match status" value="1"/>
</dbReference>
<dbReference type="PATRIC" id="fig|1423792.3.peg.2505"/>
<dbReference type="InterPro" id="IPR001851">
    <property type="entry name" value="ABC_transp_permease"/>
</dbReference>
<feature type="transmembrane region" description="Helical" evidence="7">
    <location>
        <begin position="108"/>
        <end position="132"/>
    </location>
</feature>
<dbReference type="EMBL" id="AZEC01000005">
    <property type="protein sequence ID" value="KRL12918.1"/>
    <property type="molecule type" value="Genomic_DNA"/>
</dbReference>
<evidence type="ECO:0000256" key="4">
    <source>
        <dbReference type="ARBA" id="ARBA00022989"/>
    </source>
</evidence>
<name>A0A0R1MXM6_9LACO</name>
<feature type="transmembrane region" description="Helical" evidence="7">
    <location>
        <begin position="242"/>
        <end position="262"/>
    </location>
</feature>
<feature type="transmembrane region" description="Helical" evidence="7">
    <location>
        <begin position="268"/>
        <end position="288"/>
    </location>
</feature>
<gene>
    <name evidence="8" type="ORF">FD09_GL002457</name>
</gene>
<sequence>MRIKNLRFGNLWISVTSVILGMLVGAIIMLLSGFNPIENYVSLFTGAVGSPNAIGEVLREATPLILTGLGFAVANSAGFFNIGLAGQALAGWLASVTFALAFPHAPGFILLPGAILAGAIAGALWSGIAGFLRAYFGASEVITTIMLNYVALYATNAIVKGFLAKGDGDYSPTIPVQARLRTPFLEHLTQNSTFHWGILVSLAAVVVVWWLMKKTTLGFEIRAVGMNEDASRYAGMSTKRTIISAMLISGCLAGLGGAMEGLGNFQNIIVNTALPSIGFDGMSVSLLATGSPVGIVLAALLFGMLKIGGLNISIASTTPPEIVDIVIAAVIFFVGANYLIRYLSVKLRRHPRQPEAVASDTQPEAAVAERAAQAEEEGEDTK</sequence>
<dbReference type="PANTHER" id="PTHR47089">
    <property type="entry name" value="ABC TRANSPORTER, PERMEASE PROTEIN"/>
    <property type="match status" value="1"/>
</dbReference>
<dbReference type="Proteomes" id="UP000051330">
    <property type="component" value="Unassembled WGS sequence"/>
</dbReference>
<dbReference type="GO" id="GO:0005886">
    <property type="term" value="C:plasma membrane"/>
    <property type="evidence" value="ECO:0007669"/>
    <property type="project" value="UniProtKB-SubCell"/>
</dbReference>
<evidence type="ECO:0000256" key="6">
    <source>
        <dbReference type="SAM" id="MobiDB-lite"/>
    </source>
</evidence>
<dbReference type="OrthoDB" id="45037at2"/>
<feature type="transmembrane region" description="Helical" evidence="7">
    <location>
        <begin position="322"/>
        <end position="340"/>
    </location>
</feature>
<evidence type="ECO:0000256" key="2">
    <source>
        <dbReference type="ARBA" id="ARBA00022475"/>
    </source>
</evidence>
<keyword evidence="2" id="KW-1003">Cell membrane</keyword>
<proteinExistence type="predicted"/>
<keyword evidence="3 7" id="KW-0812">Transmembrane</keyword>
<evidence type="ECO:0000256" key="1">
    <source>
        <dbReference type="ARBA" id="ARBA00004651"/>
    </source>
</evidence>
<comment type="subcellular location">
    <subcellularLocation>
        <location evidence="1">Cell membrane</location>
        <topology evidence="1">Multi-pass membrane protein</topology>
    </subcellularLocation>
</comment>
<evidence type="ECO:0000313" key="8">
    <source>
        <dbReference type="EMBL" id="KRL12918.1"/>
    </source>
</evidence>